<reference evidence="2" key="1">
    <citation type="submission" date="2018-04" db="EMBL/GenBank/DDBJ databases">
        <authorList>
            <person name="Cornet L."/>
        </authorList>
    </citation>
    <scope>NUCLEOTIDE SEQUENCE [LARGE SCALE GENOMIC DNA]</scope>
</reference>
<name>A0A2W4TIC2_9CYAN</name>
<reference evidence="1 2" key="2">
    <citation type="submission" date="2018-06" db="EMBL/GenBank/DDBJ databases">
        <title>Metagenomic assembly of (sub)arctic Cyanobacteria and their associated microbiome from non-axenic cultures.</title>
        <authorList>
            <person name="Baurain D."/>
        </authorList>
    </citation>
    <scope>NUCLEOTIDE SEQUENCE [LARGE SCALE GENOMIC DNA]</scope>
    <source>
        <strain evidence="1">ULC129bin1</strain>
    </source>
</reference>
<comment type="caution">
    <text evidence="1">The sequence shown here is derived from an EMBL/GenBank/DDBJ whole genome shotgun (WGS) entry which is preliminary data.</text>
</comment>
<evidence type="ECO:0000313" key="1">
    <source>
        <dbReference type="EMBL" id="PZO08602.1"/>
    </source>
</evidence>
<dbReference type="Proteomes" id="UP000249354">
    <property type="component" value="Unassembled WGS sequence"/>
</dbReference>
<dbReference type="AlphaFoldDB" id="A0A2W4TIC2"/>
<organism evidence="1 2">
    <name type="scientific">Leptolyngbya foveolarum</name>
    <dbReference type="NCBI Taxonomy" id="47253"/>
    <lineage>
        <taxon>Bacteria</taxon>
        <taxon>Bacillati</taxon>
        <taxon>Cyanobacteriota</taxon>
        <taxon>Cyanophyceae</taxon>
        <taxon>Leptolyngbyales</taxon>
        <taxon>Leptolyngbyaceae</taxon>
        <taxon>Leptolyngbya group</taxon>
        <taxon>Leptolyngbya</taxon>
    </lineage>
</organism>
<sequence length="975" mass="105163">MSLNTRLSSAQSVGLVVFASIYRPFEWQRKRNFALALLPTFLAMGGLGAIAPSAQAQTAGSLTYDRDTGAVRINNNAFDIQTGKLENASDIPLPDGLPTQVQDRVSQPTFSDRLAPNSIEISPDVDYVERSLNGLLSERRPDARYDLQAESLKFTTQFNLSHSQNNHSYGEGIQVTVLDADGNVVNQQTAFVRGDKVREGPNGQNLPESVQLDVSYGPTERVELRVLNIRKDGAEPSESGIYFSQDGEFIVEDLQNGGDRDFNDGDYVQFFGGRGEATTLEERENITYETRVTEVPLDPEIRREEMVETEVMAVLQEPDEAQIEETREWGRLEAPDTVAARLGHASGVRTENDEQLVYSEYTNESQFRLGSDGLGITGQLKPLIGNPNVPPTLLSGNLTFNPTVGNNEAGLTGTLGVTQYLNPTHRIARDAAGNEIVGAGGDRLLEPAGLLTNRRLVGYVPPTPNQQAQGERVFSSLGIFELPGNQAVLIAPPDATKVGRGNAAYTDNVGGLLIEYATGEISFVPQWTVNGYASEAIELAAGEARRIVYALVPQQAGQALMIGQRYAVVEETDGYVIADGNFTIISADRQPQNFVQETTEVYAVEDTLAARNNAATGVFNGIQGVYAEQVGGERISTVDVTVRSEADARVGNELFPLNTVIGSAGQRAYGKTTRAGGFYLGGSLTAGVGNQEDTVSRSSAAVAQAMDAVRTIRTLNTFATPQIRREEVVLEISDIERSSGTAFFDINRNGELTNARFENDSPSSQLVSSMETERTSTVIRGEEALIDSVTIESTALVASETAEPDEEATTRTDSYPNFSAVQGEVALGAVMNLGNTPWTTAANTVRAEVFARDIVVGRGSDGVETGWRVEAAFHPFGERQREAYQYDEAGEVVPIYRTERMLDESGAGMVENLLDESGGEVVVAVNQFVLDEGGDRVAQKVGTGVAKGPGIYISIEDVSDDDEGILVAGGLQFSF</sequence>
<dbReference type="EMBL" id="QBMC01000274">
    <property type="protein sequence ID" value="PZO08602.1"/>
    <property type="molecule type" value="Genomic_DNA"/>
</dbReference>
<gene>
    <name evidence="1" type="ORF">DCF25_22165</name>
</gene>
<evidence type="ECO:0000313" key="2">
    <source>
        <dbReference type="Proteomes" id="UP000249354"/>
    </source>
</evidence>
<proteinExistence type="predicted"/>
<accession>A0A2W4TIC2</accession>
<protein>
    <submittedName>
        <fullName evidence="1">Uncharacterized protein</fullName>
    </submittedName>
</protein>